<evidence type="ECO:0000313" key="1">
    <source>
        <dbReference type="EMBL" id="AKH45816.1"/>
    </source>
</evidence>
<reference evidence="1" key="1">
    <citation type="journal article" date="2015" name="Front. Microbiol.">
        <title>Combining genomic sequencing methods to explore viral diversity and reveal potential virus-host interactions.</title>
        <authorList>
            <person name="Chow C.E."/>
            <person name="Winget D.M."/>
            <person name="White R.A.III."/>
            <person name="Hallam S.J."/>
            <person name="Suttle C.A."/>
        </authorList>
    </citation>
    <scope>NUCLEOTIDE SEQUENCE</scope>
    <source>
        <strain evidence="1">Anoxic3_1</strain>
    </source>
</reference>
<name>A0A0F7L482_9VIRU</name>
<organism evidence="1">
    <name type="scientific">uncultured marine virus</name>
    <dbReference type="NCBI Taxonomy" id="186617"/>
    <lineage>
        <taxon>Viruses</taxon>
        <taxon>environmental samples</taxon>
    </lineage>
</organism>
<accession>A0A0F7L482</accession>
<sequence>MFFRPVFFRGVAISNQGRVSNHHQSIRHTLWACCNEGKADQRQACRYPCNEYTGQSPLCNLRSRSLWCLCTEGNRVLFLFRS</sequence>
<reference evidence="1" key="2">
    <citation type="submission" date="2015-03" db="EMBL/GenBank/DDBJ databases">
        <authorList>
            <person name="Chow C.-E.T."/>
            <person name="Winget D.M."/>
            <person name="White R.A.III."/>
            <person name="Hallam S.J."/>
            <person name="Suttle C.A."/>
        </authorList>
    </citation>
    <scope>NUCLEOTIDE SEQUENCE</scope>
    <source>
        <strain evidence="1">Anoxic3_1</strain>
    </source>
</reference>
<dbReference type="EMBL" id="KR029577">
    <property type="protein sequence ID" value="AKH45816.1"/>
    <property type="molecule type" value="Genomic_DNA"/>
</dbReference>
<proteinExistence type="predicted"/>
<protein>
    <submittedName>
        <fullName evidence="1">Uncharacterized protein</fullName>
    </submittedName>
</protein>